<dbReference type="AlphaFoldDB" id="A0A378KJS6"/>
<evidence type="ECO:0000313" key="1">
    <source>
        <dbReference type="EMBL" id="STX84896.1"/>
    </source>
</evidence>
<accession>A0A378KJS6</accession>
<proteinExistence type="predicted"/>
<reference evidence="1 2" key="1">
    <citation type="submission" date="2018-06" db="EMBL/GenBank/DDBJ databases">
        <authorList>
            <consortium name="Pathogen Informatics"/>
            <person name="Doyle S."/>
        </authorList>
    </citation>
    <scope>NUCLEOTIDE SEQUENCE [LARGE SCALE GENOMIC DNA]</scope>
    <source>
        <strain evidence="1 2">NCTC13292</strain>
    </source>
</reference>
<evidence type="ECO:0000313" key="2">
    <source>
        <dbReference type="Proteomes" id="UP000254677"/>
    </source>
</evidence>
<name>A0A378KJS6_9GAMM</name>
<dbReference type="EMBL" id="UGOA01000003">
    <property type="protein sequence ID" value="STX84896.1"/>
    <property type="molecule type" value="Genomic_DNA"/>
</dbReference>
<dbReference type="GO" id="GO:0016853">
    <property type="term" value="F:isomerase activity"/>
    <property type="evidence" value="ECO:0007669"/>
    <property type="project" value="UniProtKB-KW"/>
</dbReference>
<keyword evidence="2" id="KW-1185">Reference proteome</keyword>
<organism evidence="1 2">
    <name type="scientific">Legionella donaldsonii</name>
    <dbReference type="NCBI Taxonomy" id="45060"/>
    <lineage>
        <taxon>Bacteria</taxon>
        <taxon>Pseudomonadati</taxon>
        <taxon>Pseudomonadota</taxon>
        <taxon>Gammaproteobacteria</taxon>
        <taxon>Legionellales</taxon>
        <taxon>Legionellaceae</taxon>
        <taxon>Legionella</taxon>
    </lineage>
</organism>
<dbReference type="OrthoDB" id="5647949at2"/>
<sequence length="184" mass="21728">MVMVPFLKKIYFFLKGNYTSFDNVLSKYVSYKIVDFRKGKYIVQCVNTKSTFQTSISDIIFDLDILYSLHPLQSCYIGIEFAFYLKKNNLDVSNYQKRIKKAHHDYGIYRIKYQDRKGDYCYVDLLSYEENVEDPREIAFSEIKISKFSAEEAFYIGLNAGLKIIDKYFNATKKANVIPFKKVY</sequence>
<keyword evidence="1" id="KW-0413">Isomerase</keyword>
<dbReference type="Proteomes" id="UP000254677">
    <property type="component" value="Unassembled WGS sequence"/>
</dbReference>
<protein>
    <submittedName>
        <fullName evidence="1">Phosphomannose isomerase GDP mannose pyrophosphorylase</fullName>
    </submittedName>
</protein>
<gene>
    <name evidence="1" type="ORF">NCTC13292_03248</name>
</gene>
<dbReference type="RefSeq" id="WP_115222912.1">
    <property type="nucleotide sequence ID" value="NZ_UGOA01000003.1"/>
</dbReference>